<dbReference type="EMBL" id="CP003468">
    <property type="protein sequence ID" value="AGS07014.1"/>
    <property type="molecule type" value="Genomic_DNA"/>
</dbReference>
<evidence type="ECO:0000256" key="1">
    <source>
        <dbReference type="ARBA" id="ARBA00004496"/>
    </source>
</evidence>
<dbReference type="Pfam" id="PF01765">
    <property type="entry name" value="RRF"/>
    <property type="match status" value="1"/>
</dbReference>
<dbReference type="PANTHER" id="PTHR20982:SF3">
    <property type="entry name" value="MITOCHONDRIAL RIBOSOME RECYCLING FACTOR PSEUDO 1"/>
    <property type="match status" value="1"/>
</dbReference>
<dbReference type="Proteomes" id="UP000015216">
    <property type="component" value="Chromosome"/>
</dbReference>
<evidence type="ECO:0000256" key="6">
    <source>
        <dbReference type="HAMAP-Rule" id="MF_00040"/>
    </source>
</evidence>
<dbReference type="GO" id="GO:0002184">
    <property type="term" value="P:cytoplasmic translational termination"/>
    <property type="evidence" value="ECO:0007669"/>
    <property type="project" value="TreeGrafter"/>
</dbReference>
<dbReference type="GO" id="GO:0043023">
    <property type="term" value="F:ribosomal large subunit binding"/>
    <property type="evidence" value="ECO:0007669"/>
    <property type="project" value="TreeGrafter"/>
</dbReference>
<dbReference type="PANTHER" id="PTHR20982">
    <property type="entry name" value="RIBOSOME RECYCLING FACTOR"/>
    <property type="match status" value="1"/>
</dbReference>
<dbReference type="KEGG" id="ssdc:SSDC_01650"/>
<feature type="domain" description="Ribosome recycling factor" evidence="7">
    <location>
        <begin position="21"/>
        <end position="184"/>
    </location>
</feature>
<dbReference type="GO" id="GO:0005829">
    <property type="term" value="C:cytosol"/>
    <property type="evidence" value="ECO:0007669"/>
    <property type="project" value="GOC"/>
</dbReference>
<organism evidence="8 9">
    <name type="scientific">Candidatus Profftella armatura</name>
    <dbReference type="NCBI Taxonomy" id="669502"/>
    <lineage>
        <taxon>Bacteria</taxon>
        <taxon>Pseudomonadati</taxon>
        <taxon>Pseudomonadota</taxon>
        <taxon>Betaproteobacteria</taxon>
        <taxon>Candidatus Profftella</taxon>
    </lineage>
</organism>
<reference evidence="8 9" key="1">
    <citation type="journal article" date="2013" name="Curr. Biol.">
        <title>Defensive bacteriome symbiont with a drastically reduced genome.</title>
        <authorList>
            <person name="Nakabachi A."/>
            <person name="Ueoka R."/>
            <person name="Oshima K."/>
            <person name="Teta R."/>
            <person name="Mangoni A."/>
            <person name="Gurgui M."/>
            <person name="Oldham N.J."/>
            <person name="van Echten-Deckert G."/>
            <person name="Okamura K."/>
            <person name="Yamamoto K."/>
            <person name="Inoue H."/>
            <person name="Ohkuma M."/>
            <person name="Hongoh Y."/>
            <person name="Miyagishima S.Y."/>
            <person name="Hattori M."/>
            <person name="Piel J."/>
            <person name="Fukatsu T."/>
        </authorList>
    </citation>
    <scope>NUCLEOTIDE SEQUENCE [LARGE SCALE GENOMIC DNA]</scope>
    <source>
        <strain evidence="8 9">DC</strain>
    </source>
</reference>
<dbReference type="GeneID" id="301553199"/>
<evidence type="ECO:0000256" key="4">
    <source>
        <dbReference type="ARBA" id="ARBA00022917"/>
    </source>
</evidence>
<dbReference type="HAMAP" id="MF_00040">
    <property type="entry name" value="RRF"/>
    <property type="match status" value="1"/>
</dbReference>
<dbReference type="RefSeq" id="WP_020915589.1">
    <property type="nucleotide sequence ID" value="NC_021885.1"/>
</dbReference>
<protein>
    <recommendedName>
        <fullName evidence="6">Ribosome-recycling factor</fullName>
        <shortName evidence="6">RRF</shortName>
    </recommendedName>
    <alternativeName>
        <fullName evidence="6">Ribosome-releasing factor</fullName>
    </alternativeName>
</protein>
<dbReference type="InterPro" id="IPR036191">
    <property type="entry name" value="RRF_sf"/>
</dbReference>
<evidence type="ECO:0000313" key="9">
    <source>
        <dbReference type="Proteomes" id="UP000015216"/>
    </source>
</evidence>
<dbReference type="SUPFAM" id="SSF55194">
    <property type="entry name" value="Ribosome recycling factor, RRF"/>
    <property type="match status" value="1"/>
</dbReference>
<keyword evidence="9" id="KW-1185">Reference proteome</keyword>
<dbReference type="eggNOG" id="COG0233">
    <property type="taxonomic scope" value="Bacteria"/>
</dbReference>
<dbReference type="FunFam" id="1.10.132.20:FF:000001">
    <property type="entry name" value="Ribosome-recycling factor"/>
    <property type="match status" value="1"/>
</dbReference>
<evidence type="ECO:0000256" key="2">
    <source>
        <dbReference type="ARBA" id="ARBA00005912"/>
    </source>
</evidence>
<evidence type="ECO:0000256" key="3">
    <source>
        <dbReference type="ARBA" id="ARBA00022490"/>
    </source>
</evidence>
<evidence type="ECO:0000313" key="8">
    <source>
        <dbReference type="EMBL" id="AGS07014.1"/>
    </source>
</evidence>
<dbReference type="FunFam" id="3.30.1360.40:FF:000001">
    <property type="entry name" value="Ribosome-recycling factor"/>
    <property type="match status" value="1"/>
</dbReference>
<dbReference type="InterPro" id="IPR002661">
    <property type="entry name" value="Ribosome_recyc_fac"/>
</dbReference>
<evidence type="ECO:0000256" key="5">
    <source>
        <dbReference type="ARBA" id="ARBA00025050"/>
    </source>
</evidence>
<comment type="subcellular location">
    <subcellularLocation>
        <location evidence="1 6">Cytoplasm</location>
    </subcellularLocation>
</comment>
<comment type="function">
    <text evidence="5 6">Responsible for the release of ribosomes from messenger RNA at the termination of protein biosynthesis. May increase the efficiency of translation by recycling ribosomes from one round of translation to another.</text>
</comment>
<dbReference type="AlphaFoldDB" id="S5R476"/>
<dbReference type="Gene3D" id="3.30.1360.40">
    <property type="match status" value="1"/>
</dbReference>
<dbReference type="STRING" id="669502.SSDC_01650"/>
<dbReference type="HOGENOM" id="CLU_073981_2_1_4"/>
<evidence type="ECO:0000259" key="7">
    <source>
        <dbReference type="Pfam" id="PF01765"/>
    </source>
</evidence>
<gene>
    <name evidence="6 8" type="primary">frr</name>
    <name evidence="8" type="ORF">SSDC_01650</name>
</gene>
<name>S5R476_9PROT</name>
<dbReference type="Gene3D" id="1.10.132.20">
    <property type="entry name" value="Ribosome-recycling factor"/>
    <property type="match status" value="1"/>
</dbReference>
<dbReference type="InterPro" id="IPR023584">
    <property type="entry name" value="Ribosome_recyc_fac_dom"/>
</dbReference>
<comment type="similarity">
    <text evidence="2 6">Belongs to the RRF family.</text>
</comment>
<keyword evidence="4 6" id="KW-0648">Protein biosynthesis</keyword>
<dbReference type="PATRIC" id="fig|669502.6.peg.319"/>
<keyword evidence="3 6" id="KW-0963">Cytoplasm</keyword>
<proteinExistence type="inferred from homology"/>
<dbReference type="NCBIfam" id="TIGR00496">
    <property type="entry name" value="frr"/>
    <property type="match status" value="1"/>
</dbReference>
<dbReference type="OrthoDB" id="9804006at2"/>
<sequence length="186" mass="21686">MIISDIKKNTKQKMLNTIKILKENLKKVRTGRANIGMLDNIQVKYHEHLTKLLKIANITLFNSHTISIQPFEKEMSSIIKKAINEANLGLNPTIQGNIIYVSIPPLTKERREEIVKLIKNITEETKISIRKIRRDSNENLKKLLKNKILSVDNEYRAQYDIQKLTDKFILEINQLLINKEKEILTL</sequence>
<accession>S5R476</accession>